<evidence type="ECO:0000256" key="3">
    <source>
        <dbReference type="ARBA" id="ARBA00004147"/>
    </source>
</evidence>
<evidence type="ECO:0000256" key="14">
    <source>
        <dbReference type="ARBA" id="ARBA00022801"/>
    </source>
</evidence>
<evidence type="ECO:0000256" key="20">
    <source>
        <dbReference type="ARBA" id="ARBA00030754"/>
    </source>
</evidence>
<comment type="cofactor">
    <cofactor evidence="2">
        <name>Mg(2+)</name>
        <dbReference type="ChEBI" id="CHEBI:18420"/>
    </cofactor>
</comment>
<evidence type="ECO:0000256" key="8">
    <source>
        <dbReference type="ARBA" id="ARBA00022695"/>
    </source>
</evidence>
<comment type="catalytic activity">
    <reaction evidence="22">
        <text>ATP + H2O = ADP + phosphate + H(+)</text>
        <dbReference type="Rhea" id="RHEA:13065"/>
        <dbReference type="ChEBI" id="CHEBI:15377"/>
        <dbReference type="ChEBI" id="CHEBI:15378"/>
        <dbReference type="ChEBI" id="CHEBI:30616"/>
        <dbReference type="ChEBI" id="CHEBI:43474"/>
        <dbReference type="ChEBI" id="CHEBI:456216"/>
    </reaction>
</comment>
<evidence type="ECO:0000256" key="5">
    <source>
        <dbReference type="ARBA" id="ARBA00014531"/>
    </source>
</evidence>
<dbReference type="InterPro" id="IPR049912">
    <property type="entry name" value="CRESS_DNA_REP"/>
</dbReference>
<evidence type="ECO:0000256" key="22">
    <source>
        <dbReference type="ARBA" id="ARBA00049360"/>
    </source>
</evidence>
<dbReference type="Pfam" id="PF02407">
    <property type="entry name" value="Viral_Rep"/>
    <property type="match status" value="1"/>
</dbReference>
<keyword evidence="13" id="KW-0255">Endonuclease</keyword>
<evidence type="ECO:0000256" key="2">
    <source>
        <dbReference type="ARBA" id="ARBA00001946"/>
    </source>
</evidence>
<comment type="similarity">
    <text evidence="4">Belongs to the nanoviruses/circoviruses replication-associated protein family.</text>
</comment>
<dbReference type="GO" id="GO:0042025">
    <property type="term" value="C:host cell nucleus"/>
    <property type="evidence" value="ECO:0007669"/>
    <property type="project" value="UniProtKB-SubCell"/>
</dbReference>
<evidence type="ECO:0000256" key="9">
    <source>
        <dbReference type="ARBA" id="ARBA00022705"/>
    </source>
</evidence>
<keyword evidence="11" id="KW-0479">Metal-binding</keyword>
<evidence type="ECO:0000256" key="1">
    <source>
        <dbReference type="ARBA" id="ARBA00001936"/>
    </source>
</evidence>
<keyword evidence="16" id="KW-0067">ATP-binding</keyword>
<reference evidence="24 25" key="1">
    <citation type="submission" date="2021-06" db="EMBL/GenBank/DDBJ databases">
        <authorList>
            <person name="Custer J.M."/>
            <person name="Kraberger S."/>
            <person name="White R."/>
            <person name="Taylor H."/>
            <person name="Schmidlin K."/>
            <person name="Fontenele R."/>
            <person name="Stainton D."/>
            <person name="Briskie J.V."/>
            <person name="Varsani A."/>
        </authorList>
    </citation>
    <scope>NUCLEOTIDE SEQUENCE [LARGE SCALE GENOMIC DNA]</scope>
    <source>
        <strain evidence="24">RP_620</strain>
    </source>
</reference>
<evidence type="ECO:0000256" key="10">
    <source>
        <dbReference type="ARBA" id="ARBA00022722"/>
    </source>
</evidence>
<dbReference type="PROSITE" id="PS52020">
    <property type="entry name" value="CRESS_DNA_REP"/>
    <property type="match status" value="1"/>
</dbReference>
<evidence type="ECO:0000256" key="15">
    <source>
        <dbReference type="ARBA" id="ARBA00022806"/>
    </source>
</evidence>
<evidence type="ECO:0000256" key="13">
    <source>
        <dbReference type="ARBA" id="ARBA00022759"/>
    </source>
</evidence>
<keyword evidence="7" id="KW-0808">Transferase</keyword>
<evidence type="ECO:0000256" key="7">
    <source>
        <dbReference type="ARBA" id="ARBA00022679"/>
    </source>
</evidence>
<dbReference type="Gene3D" id="3.40.50.300">
    <property type="entry name" value="P-loop containing nucleotide triphosphate hydrolases"/>
    <property type="match status" value="1"/>
</dbReference>
<name>A0A8K1PHS5_9CIRC</name>
<evidence type="ECO:0000313" key="24">
    <source>
        <dbReference type="EMBL" id="UDN67414.1"/>
    </source>
</evidence>
<dbReference type="RefSeq" id="YP_010805259.1">
    <property type="nucleotide sequence ID" value="NC_077135.1"/>
</dbReference>
<evidence type="ECO:0000256" key="21">
    <source>
        <dbReference type="ARBA" id="ARBA00032243"/>
    </source>
</evidence>
<keyword evidence="12" id="KW-0547">Nucleotide-binding</keyword>
<evidence type="ECO:0000256" key="17">
    <source>
        <dbReference type="ARBA" id="ARBA00023124"/>
    </source>
</evidence>
<dbReference type="Gene3D" id="3.40.1310.20">
    <property type="match status" value="1"/>
</dbReference>
<evidence type="ECO:0000256" key="19">
    <source>
        <dbReference type="ARBA" id="ARBA00023268"/>
    </source>
</evidence>
<evidence type="ECO:0000256" key="12">
    <source>
        <dbReference type="ARBA" id="ARBA00022741"/>
    </source>
</evidence>
<dbReference type="GO" id="GO:0003723">
    <property type="term" value="F:RNA binding"/>
    <property type="evidence" value="ECO:0007669"/>
    <property type="project" value="InterPro"/>
</dbReference>
<keyword evidence="25" id="KW-1185">Reference proteome</keyword>
<dbReference type="EMBL" id="MZ350968">
    <property type="protein sequence ID" value="UDN67414.1"/>
    <property type="molecule type" value="Genomic_DNA"/>
</dbReference>
<keyword evidence="14" id="KW-0378">Hydrolase</keyword>
<keyword evidence="10" id="KW-0540">Nuclease</keyword>
<dbReference type="GO" id="GO:0016779">
    <property type="term" value="F:nucleotidyltransferase activity"/>
    <property type="evidence" value="ECO:0007669"/>
    <property type="project" value="UniProtKB-KW"/>
</dbReference>
<dbReference type="GO" id="GO:0003677">
    <property type="term" value="F:DNA binding"/>
    <property type="evidence" value="ECO:0007669"/>
    <property type="project" value="UniProtKB-KW"/>
</dbReference>
<dbReference type="GO" id="GO:0005524">
    <property type="term" value="F:ATP binding"/>
    <property type="evidence" value="ECO:0007669"/>
    <property type="project" value="UniProtKB-KW"/>
</dbReference>
<evidence type="ECO:0000256" key="18">
    <source>
        <dbReference type="ARBA" id="ARBA00023125"/>
    </source>
</evidence>
<evidence type="ECO:0000256" key="4">
    <source>
        <dbReference type="ARBA" id="ARBA00008545"/>
    </source>
</evidence>
<keyword evidence="15" id="KW-0347">Helicase</keyword>
<keyword evidence="6" id="KW-1048">Host nucleus</keyword>
<accession>A0A8K1PHS5</accession>
<keyword evidence="17" id="KW-0190">Covalent protein-DNA linkage</keyword>
<keyword evidence="19" id="KW-0511">Multifunctional enzyme</keyword>
<keyword evidence="8" id="KW-0548">Nucleotidyltransferase</keyword>
<keyword evidence="9" id="KW-0235">DNA replication</keyword>
<feature type="domain" description="CRESS-DNA virus Rep endonuclease" evidence="23">
    <location>
        <begin position="2"/>
        <end position="99"/>
    </location>
</feature>
<dbReference type="KEGG" id="vg:80544141"/>
<dbReference type="GO" id="GO:0046872">
    <property type="term" value="F:metal ion binding"/>
    <property type="evidence" value="ECO:0007669"/>
    <property type="project" value="UniProtKB-KW"/>
</dbReference>
<keyword evidence="18" id="KW-0238">DNA-binding</keyword>
<dbReference type="GO" id="GO:0003724">
    <property type="term" value="F:RNA helicase activity"/>
    <property type="evidence" value="ECO:0007669"/>
    <property type="project" value="InterPro"/>
</dbReference>
<dbReference type="Proteomes" id="UP001157331">
    <property type="component" value="Segment"/>
</dbReference>
<evidence type="ECO:0000256" key="6">
    <source>
        <dbReference type="ARBA" id="ARBA00022562"/>
    </source>
</evidence>
<dbReference type="GO" id="GO:0004519">
    <property type="term" value="F:endonuclease activity"/>
    <property type="evidence" value="ECO:0007669"/>
    <property type="project" value="UniProtKB-KW"/>
</dbReference>
<organism evidence="24 25">
    <name type="scientific">robinz virus RP_620</name>
    <dbReference type="NCBI Taxonomy" id="2886401"/>
    <lineage>
        <taxon>Viruses</taxon>
        <taxon>Monodnaviria</taxon>
        <taxon>Shotokuvirae</taxon>
        <taxon>Cressdnaviricota</taxon>
        <taxon>Arfiviricetes</taxon>
        <taxon>Cirlivirales</taxon>
        <taxon>Circoviridae</taxon>
        <taxon>Cyclovirus</taxon>
        <taxon>Cyclovirus prihor</taxon>
    </lineage>
</organism>
<dbReference type="InterPro" id="IPR000605">
    <property type="entry name" value="Helicase_SF3_ssDNA/RNA_vir"/>
</dbReference>
<dbReference type="GO" id="GO:0006260">
    <property type="term" value="P:DNA replication"/>
    <property type="evidence" value="ECO:0007669"/>
    <property type="project" value="UniProtKB-KW"/>
</dbReference>
<evidence type="ECO:0000313" key="25">
    <source>
        <dbReference type="Proteomes" id="UP001157331"/>
    </source>
</evidence>
<dbReference type="Pfam" id="PF00910">
    <property type="entry name" value="RNA_helicase"/>
    <property type="match status" value="1"/>
</dbReference>
<evidence type="ECO:0000259" key="23">
    <source>
        <dbReference type="PROSITE" id="PS52020"/>
    </source>
</evidence>
<proteinExistence type="inferred from homology"/>
<dbReference type="SUPFAM" id="SSF52540">
    <property type="entry name" value="P-loop containing nucleoside triphosphate hydrolases"/>
    <property type="match status" value="1"/>
</dbReference>
<dbReference type="InterPro" id="IPR027417">
    <property type="entry name" value="P-loop_NTPase"/>
</dbReference>
<dbReference type="GeneID" id="80544141"/>
<dbReference type="GO" id="GO:0016787">
    <property type="term" value="F:hydrolase activity"/>
    <property type="evidence" value="ECO:0007669"/>
    <property type="project" value="UniProtKB-KW"/>
</dbReference>
<sequence>MTQRIKRVCFTLNNYTLEDEQRIQDGSRDFEYAIYGREIAPTTGTRHLQGFINFKRRFTFSVLKRIIGDSAYITPSHGTDKQNKDYCSKSGDVWEFGICKGRSDLEGVIASIRTCQSIRDIADEHTGCYIRYWRGIERAFELLGNPIQRSWKTRVHVLYGEPGTGKSRRANELANQAQGGVYYKPTGKWWDRYNGQKQVIIDDFYGWLQFDELLRITDRYPHQVEVKGSYHEFLAENIYITSNRAYTEWYKGEWFGDMQREALFRRIDTILFYTKETVITEKSNIDDSINNLLNEIDL</sequence>
<evidence type="ECO:0000256" key="16">
    <source>
        <dbReference type="ARBA" id="ARBA00022840"/>
    </source>
</evidence>
<comment type="subcellular location">
    <subcellularLocation>
        <location evidence="3">Host nucleus</location>
    </subcellularLocation>
</comment>
<comment type="cofactor">
    <cofactor evidence="1">
        <name>Mn(2+)</name>
        <dbReference type="ChEBI" id="CHEBI:29035"/>
    </cofactor>
</comment>
<evidence type="ECO:0000256" key="11">
    <source>
        <dbReference type="ARBA" id="ARBA00022723"/>
    </source>
</evidence>
<protein>
    <recommendedName>
        <fullName evidence="5">Replication-associated protein</fullName>
    </recommendedName>
    <alternativeName>
        <fullName evidence="20">ATP-dependent helicase Rep</fullName>
    </alternativeName>
    <alternativeName>
        <fullName evidence="21">RepP</fullName>
    </alternativeName>
</protein>